<dbReference type="InterPro" id="IPR026872">
    <property type="entry name" value="FTB"/>
</dbReference>
<evidence type="ECO:0000259" key="10">
    <source>
        <dbReference type="Pfam" id="PF00432"/>
    </source>
</evidence>
<evidence type="ECO:0000256" key="8">
    <source>
        <dbReference type="ARBA" id="ARBA00022833"/>
    </source>
</evidence>
<evidence type="ECO:0000256" key="7">
    <source>
        <dbReference type="ARBA" id="ARBA00022737"/>
    </source>
</evidence>
<dbReference type="Gene3D" id="1.50.10.20">
    <property type="match status" value="1"/>
</dbReference>
<keyword evidence="4 9" id="KW-0637">Prenyltransferase</keyword>
<organism evidence="11 12">
    <name type="scientific">Coprinopsis cinerea (strain Okayama-7 / 130 / ATCC MYA-4618 / FGSC 9003)</name>
    <name type="common">Inky cap fungus</name>
    <name type="synonym">Hormographiella aspergillata</name>
    <dbReference type="NCBI Taxonomy" id="240176"/>
    <lineage>
        <taxon>Eukaryota</taxon>
        <taxon>Fungi</taxon>
        <taxon>Dikarya</taxon>
        <taxon>Basidiomycota</taxon>
        <taxon>Agaricomycotina</taxon>
        <taxon>Agaricomycetes</taxon>
        <taxon>Agaricomycetidae</taxon>
        <taxon>Agaricales</taxon>
        <taxon>Agaricineae</taxon>
        <taxon>Psathyrellaceae</taxon>
        <taxon>Coprinopsis</taxon>
    </lineage>
</organism>
<dbReference type="SUPFAM" id="SSF48239">
    <property type="entry name" value="Terpenoid cyclases/Protein prenyltransferases"/>
    <property type="match status" value="1"/>
</dbReference>
<dbReference type="KEGG" id="cci:CC1G_05578"/>
<dbReference type="GeneID" id="6014666"/>
<dbReference type="GO" id="GO:0004660">
    <property type="term" value="F:protein farnesyltransferase activity"/>
    <property type="evidence" value="ECO:0007669"/>
    <property type="project" value="UniProtKB-UniRule"/>
</dbReference>
<dbReference type="EC" id="2.5.1.58" evidence="2 9"/>
<keyword evidence="6 9" id="KW-0479">Metal-binding</keyword>
<evidence type="ECO:0000256" key="3">
    <source>
        <dbReference type="ARBA" id="ARBA00015798"/>
    </source>
</evidence>
<dbReference type="STRING" id="240176.A8P1H5"/>
<dbReference type="InterPro" id="IPR045089">
    <property type="entry name" value="PGGT1B-like"/>
</dbReference>
<evidence type="ECO:0000313" key="12">
    <source>
        <dbReference type="Proteomes" id="UP000001861"/>
    </source>
</evidence>
<dbReference type="PANTHER" id="PTHR11774:SF6">
    <property type="entry name" value="PROTEIN FARNESYLTRANSFERASE SUBUNIT BETA"/>
    <property type="match status" value="1"/>
</dbReference>
<comment type="function">
    <text evidence="9">Catalyzes the transfer of a farnesyl moiety from farnesyl diphosphate to a cysteine at the fourth position from the C-terminus of several proteins. The beta subunit is responsible for peptide-binding.</text>
</comment>
<dbReference type="EMBL" id="AACS02000013">
    <property type="protein sequence ID" value="EAU83674.2"/>
    <property type="molecule type" value="Genomic_DNA"/>
</dbReference>
<evidence type="ECO:0000256" key="2">
    <source>
        <dbReference type="ARBA" id="ARBA00012702"/>
    </source>
</evidence>
<sequence length="511" mass="56544">MALLKLTPTDKYETATSRLQHDTEEELLKHLPSHPENKDASKDAKPSTVLQKQKHMQFLIRNLMGGFGSRYVSQDASQPWLLFWTLQSFSCLGVVLDPGNKQRVIDKVMRWQHPDGGFGGGPGQAAHLLTTYASVCILSMVGRPGPGGGWDDIDRKKVYEFFMSLKQPDGSFLVSHHAEVDVRGIYCLLVVAILLDILTPELVEGTAEFVASCQTYEGGFASSSFPTYFPTSSPSEKPTPIPGPRPALGEAHGGYTFCALAAWVLLQPYVEAAIPNPSDRPTINLKNLTRWLVQLQGTESELGGFKGRTNKLVDGCYAWWCGGSFGLLEALGVNSKPLSDNIATEEDSKEKSEEEWDDFDDGLFNSKALQEYVLLAGQHPSGGLRDKPPKPADAYHTLYCLAGLSSAQHRIFPSKHKCETFLNTKWKDGKRKTDLGLKEEVAELDDRVRKDSLAALVSWSEDPMFATTFWHIVGGKENRINATHPITNLTVTHTEDIFQCILDGVLYVMIP</sequence>
<gene>
    <name evidence="11" type="ORF">CC1G_05578</name>
</gene>
<name>A8P1H5_COPC7</name>
<dbReference type="InterPro" id="IPR008930">
    <property type="entry name" value="Terpenoid_cyclase/PrenylTrfase"/>
</dbReference>
<dbReference type="OrthoDB" id="10261146at2759"/>
<dbReference type="VEuPathDB" id="FungiDB:CC1G_05578"/>
<keyword evidence="12" id="KW-1185">Reference proteome</keyword>
<comment type="similarity">
    <text evidence="1 9">Belongs to the protein prenyltransferase subunit beta family.</text>
</comment>
<dbReference type="HOGENOM" id="CLU_028946_0_0_1"/>
<protein>
    <recommendedName>
        <fullName evidence="3 9">Protein farnesyltransferase subunit beta</fullName>
        <shortName evidence="9">FTase-beta</shortName>
        <ecNumber evidence="2 9">2.5.1.58</ecNumber>
    </recommendedName>
</protein>
<keyword evidence="5 9" id="KW-0808">Transferase</keyword>
<comment type="catalytic activity">
    <reaction evidence="9">
        <text>L-cysteinyl-[protein] + (2E,6E)-farnesyl diphosphate = S-(2E,6E)-farnesyl-L-cysteinyl-[protein] + diphosphate</text>
        <dbReference type="Rhea" id="RHEA:13345"/>
        <dbReference type="Rhea" id="RHEA-COMP:10131"/>
        <dbReference type="Rhea" id="RHEA-COMP:11535"/>
        <dbReference type="ChEBI" id="CHEBI:29950"/>
        <dbReference type="ChEBI" id="CHEBI:33019"/>
        <dbReference type="ChEBI" id="CHEBI:86019"/>
        <dbReference type="ChEBI" id="CHEBI:175763"/>
    </reaction>
</comment>
<dbReference type="GO" id="GO:0008270">
    <property type="term" value="F:zinc ion binding"/>
    <property type="evidence" value="ECO:0007669"/>
    <property type="project" value="UniProtKB-UniRule"/>
</dbReference>
<dbReference type="Pfam" id="PF00432">
    <property type="entry name" value="Prenyltrans"/>
    <property type="match status" value="1"/>
</dbReference>
<dbReference type="Proteomes" id="UP000001861">
    <property type="component" value="Unassembled WGS sequence"/>
</dbReference>
<dbReference type="OMA" id="WCIYWIL"/>
<comment type="caution">
    <text evidence="11">The sequence shown here is derived from an EMBL/GenBank/DDBJ whole genome shotgun (WGS) entry which is preliminary data.</text>
</comment>
<keyword evidence="8 9" id="KW-0862">Zinc</keyword>
<keyword evidence="7" id="KW-0677">Repeat</keyword>
<dbReference type="eggNOG" id="KOG0365">
    <property type="taxonomic scope" value="Eukaryota"/>
</dbReference>
<evidence type="ECO:0000256" key="9">
    <source>
        <dbReference type="RuleBase" id="RU365056"/>
    </source>
</evidence>
<evidence type="ECO:0000256" key="4">
    <source>
        <dbReference type="ARBA" id="ARBA00022602"/>
    </source>
</evidence>
<dbReference type="CDD" id="cd02893">
    <property type="entry name" value="FTase"/>
    <property type="match status" value="1"/>
</dbReference>
<dbReference type="PANTHER" id="PTHR11774">
    <property type="entry name" value="GERANYLGERANYL TRANSFERASE TYPE BETA SUBUNIT"/>
    <property type="match status" value="1"/>
</dbReference>
<evidence type="ECO:0000313" key="11">
    <source>
        <dbReference type="EMBL" id="EAU83674.2"/>
    </source>
</evidence>
<comment type="subunit">
    <text evidence="9">Heterodimer of an alpha and a beta subunit.</text>
</comment>
<reference evidence="11 12" key="1">
    <citation type="journal article" date="2010" name="Proc. Natl. Acad. Sci. U.S.A.">
        <title>Insights into evolution of multicellular fungi from the assembled chromosomes of the mushroom Coprinopsis cinerea (Coprinus cinereus).</title>
        <authorList>
            <person name="Stajich J.E."/>
            <person name="Wilke S.K."/>
            <person name="Ahren D."/>
            <person name="Au C.H."/>
            <person name="Birren B.W."/>
            <person name="Borodovsky M."/>
            <person name="Burns C."/>
            <person name="Canback B."/>
            <person name="Casselton L.A."/>
            <person name="Cheng C.K."/>
            <person name="Deng J."/>
            <person name="Dietrich F.S."/>
            <person name="Fargo D.C."/>
            <person name="Farman M.L."/>
            <person name="Gathman A.C."/>
            <person name="Goldberg J."/>
            <person name="Guigo R."/>
            <person name="Hoegger P.J."/>
            <person name="Hooker J.B."/>
            <person name="Huggins A."/>
            <person name="James T.Y."/>
            <person name="Kamada T."/>
            <person name="Kilaru S."/>
            <person name="Kodira C."/>
            <person name="Kues U."/>
            <person name="Kupfer D."/>
            <person name="Kwan H.S."/>
            <person name="Lomsadze A."/>
            <person name="Li W."/>
            <person name="Lilly W.W."/>
            <person name="Ma L.J."/>
            <person name="Mackey A.J."/>
            <person name="Manning G."/>
            <person name="Martin F."/>
            <person name="Muraguchi H."/>
            <person name="Natvig D.O."/>
            <person name="Palmerini H."/>
            <person name="Ramesh M.A."/>
            <person name="Rehmeyer C.J."/>
            <person name="Roe B.A."/>
            <person name="Shenoy N."/>
            <person name="Stanke M."/>
            <person name="Ter-Hovhannisyan V."/>
            <person name="Tunlid A."/>
            <person name="Velagapudi R."/>
            <person name="Vision T.J."/>
            <person name="Zeng Q."/>
            <person name="Zolan M.E."/>
            <person name="Pukkila P.J."/>
        </authorList>
    </citation>
    <scope>NUCLEOTIDE SEQUENCE [LARGE SCALE GENOMIC DNA]</scope>
    <source>
        <strain evidence="12">Okayama-7 / 130 / ATCC MYA-4618 / FGSC 9003</strain>
    </source>
</reference>
<dbReference type="InParanoid" id="A8P1H5"/>
<comment type="cofactor">
    <cofactor evidence="9">
        <name>Zn(2+)</name>
        <dbReference type="ChEBI" id="CHEBI:29105"/>
    </cofactor>
    <text evidence="9">Binds 1 zinc ion per subunit.</text>
</comment>
<proteinExistence type="inferred from homology"/>
<dbReference type="RefSeq" id="XP_001838097.2">
    <property type="nucleotide sequence ID" value="XM_001838045.2"/>
</dbReference>
<dbReference type="GO" id="GO:0097354">
    <property type="term" value="P:prenylation"/>
    <property type="evidence" value="ECO:0007669"/>
    <property type="project" value="UniProtKB-UniRule"/>
</dbReference>
<dbReference type="InterPro" id="IPR001330">
    <property type="entry name" value="Prenyltrans"/>
</dbReference>
<evidence type="ECO:0000256" key="6">
    <source>
        <dbReference type="ARBA" id="ARBA00022723"/>
    </source>
</evidence>
<evidence type="ECO:0000256" key="5">
    <source>
        <dbReference type="ARBA" id="ARBA00022679"/>
    </source>
</evidence>
<dbReference type="GO" id="GO:0005965">
    <property type="term" value="C:protein farnesyltransferase complex"/>
    <property type="evidence" value="ECO:0007669"/>
    <property type="project" value="UniProtKB-UniRule"/>
</dbReference>
<accession>A8P1H5</accession>
<dbReference type="FunCoup" id="A8P1H5">
    <property type="interactions" value="201"/>
</dbReference>
<evidence type="ECO:0000256" key="1">
    <source>
        <dbReference type="ARBA" id="ARBA00010497"/>
    </source>
</evidence>
<dbReference type="AlphaFoldDB" id="A8P1H5"/>
<feature type="domain" description="Prenyltransferase alpha-alpha toroid" evidence="10">
    <location>
        <begin position="50"/>
        <end position="476"/>
    </location>
</feature>